<evidence type="ECO:0000259" key="2">
    <source>
        <dbReference type="PROSITE" id="PS50157"/>
    </source>
</evidence>
<sequence>MFCIINIVPVNIWTLVIIIKRMIFLEKITFCSLIFNNVNEVVFDYYYCYYYYYNLYEIWHVTPYYTHIYLTIYFKYFRVINVHFILVCWKLNKQDFVIVDERYQCPNQCGRSYKALHGVRQHLRYECGVRPKFSCTVCMKCFAYRTVLKIHMATVHNKFGNRIVVIVSTLYINKLLL</sequence>
<evidence type="ECO:0000313" key="4">
    <source>
        <dbReference type="Proteomes" id="UP000475862"/>
    </source>
</evidence>
<feature type="domain" description="C2H2-type" evidence="2">
    <location>
        <begin position="103"/>
        <end position="131"/>
    </location>
</feature>
<feature type="domain" description="C2H2-type" evidence="2">
    <location>
        <begin position="133"/>
        <end position="156"/>
    </location>
</feature>
<dbReference type="PROSITE" id="PS50157">
    <property type="entry name" value="ZINC_FINGER_C2H2_2"/>
    <property type="match status" value="2"/>
</dbReference>
<dbReference type="SMART" id="SM00355">
    <property type="entry name" value="ZnF_C2H2"/>
    <property type="match status" value="2"/>
</dbReference>
<comment type="caution">
    <text evidence="3">The sequence shown here is derived from an EMBL/GenBank/DDBJ whole genome shotgun (WGS) entry which is preliminary data.</text>
</comment>
<dbReference type="InterPro" id="IPR036236">
    <property type="entry name" value="Znf_C2H2_sf"/>
</dbReference>
<dbReference type="GO" id="GO:0008270">
    <property type="term" value="F:zinc ion binding"/>
    <property type="evidence" value="ECO:0007669"/>
    <property type="project" value="UniProtKB-KW"/>
</dbReference>
<keyword evidence="4" id="KW-1185">Reference proteome</keyword>
<keyword evidence="1" id="KW-0863">Zinc-finger</keyword>
<accession>A0A6G0TLJ9</accession>
<dbReference type="AlphaFoldDB" id="A0A6G0TLJ9"/>
<dbReference type="SUPFAM" id="SSF57667">
    <property type="entry name" value="beta-beta-alpha zinc fingers"/>
    <property type="match status" value="1"/>
</dbReference>
<evidence type="ECO:0000256" key="1">
    <source>
        <dbReference type="PROSITE-ProRule" id="PRU00042"/>
    </source>
</evidence>
<dbReference type="OrthoDB" id="10004641at2759"/>
<dbReference type="EMBL" id="VYZN01000027">
    <property type="protein sequence ID" value="KAE9534891.1"/>
    <property type="molecule type" value="Genomic_DNA"/>
</dbReference>
<dbReference type="PROSITE" id="PS00028">
    <property type="entry name" value="ZINC_FINGER_C2H2_1"/>
    <property type="match status" value="1"/>
</dbReference>
<dbReference type="Proteomes" id="UP000475862">
    <property type="component" value="Unassembled WGS sequence"/>
</dbReference>
<keyword evidence="1" id="KW-0479">Metal-binding</keyword>
<proteinExistence type="predicted"/>
<dbReference type="Gene3D" id="3.30.160.60">
    <property type="entry name" value="Classic Zinc Finger"/>
    <property type="match status" value="1"/>
</dbReference>
<organism evidence="3 4">
    <name type="scientific">Aphis glycines</name>
    <name type="common">Soybean aphid</name>
    <dbReference type="NCBI Taxonomy" id="307491"/>
    <lineage>
        <taxon>Eukaryota</taxon>
        <taxon>Metazoa</taxon>
        <taxon>Ecdysozoa</taxon>
        <taxon>Arthropoda</taxon>
        <taxon>Hexapoda</taxon>
        <taxon>Insecta</taxon>
        <taxon>Pterygota</taxon>
        <taxon>Neoptera</taxon>
        <taxon>Paraneoptera</taxon>
        <taxon>Hemiptera</taxon>
        <taxon>Sternorrhyncha</taxon>
        <taxon>Aphidomorpha</taxon>
        <taxon>Aphidoidea</taxon>
        <taxon>Aphididae</taxon>
        <taxon>Aphidini</taxon>
        <taxon>Aphis</taxon>
        <taxon>Aphis</taxon>
    </lineage>
</organism>
<reference evidence="3 4" key="1">
    <citation type="submission" date="2019-08" db="EMBL/GenBank/DDBJ databases">
        <title>The genome of the soybean aphid Biotype 1, its phylome, world population structure and adaptation to the North American continent.</title>
        <authorList>
            <person name="Giordano R."/>
            <person name="Donthu R.K."/>
            <person name="Hernandez A.G."/>
            <person name="Wright C.L."/>
            <person name="Zimin A.V."/>
        </authorList>
    </citation>
    <scope>NUCLEOTIDE SEQUENCE [LARGE SCALE GENOMIC DNA]</scope>
    <source>
        <tissue evidence="3">Whole aphids</tissue>
    </source>
</reference>
<dbReference type="InterPro" id="IPR013087">
    <property type="entry name" value="Znf_C2H2_type"/>
</dbReference>
<gene>
    <name evidence="3" type="ORF">AGLY_008183</name>
</gene>
<evidence type="ECO:0000313" key="3">
    <source>
        <dbReference type="EMBL" id="KAE9534891.1"/>
    </source>
</evidence>
<protein>
    <recommendedName>
        <fullName evidence="2">C2H2-type domain-containing protein</fullName>
    </recommendedName>
</protein>
<name>A0A6G0TLJ9_APHGL</name>
<keyword evidence="1" id="KW-0862">Zinc</keyword>